<organism evidence="7 8">
    <name type="scientific">Symbiodinium natans</name>
    <dbReference type="NCBI Taxonomy" id="878477"/>
    <lineage>
        <taxon>Eukaryota</taxon>
        <taxon>Sar</taxon>
        <taxon>Alveolata</taxon>
        <taxon>Dinophyceae</taxon>
        <taxon>Suessiales</taxon>
        <taxon>Symbiodiniaceae</taxon>
        <taxon>Symbiodinium</taxon>
    </lineage>
</organism>
<dbReference type="SUPFAM" id="SSF56399">
    <property type="entry name" value="ADP-ribosylation"/>
    <property type="match status" value="1"/>
</dbReference>
<evidence type="ECO:0000313" key="7">
    <source>
        <dbReference type="EMBL" id="CAE6969007.1"/>
    </source>
</evidence>
<keyword evidence="4" id="KW-0520">NAD</keyword>
<dbReference type="AlphaFoldDB" id="A0A812I379"/>
<dbReference type="Pfam" id="PF00644">
    <property type="entry name" value="PARP"/>
    <property type="match status" value="1"/>
</dbReference>
<dbReference type="PROSITE" id="PS51059">
    <property type="entry name" value="PARP_CATALYTIC"/>
    <property type="match status" value="1"/>
</dbReference>
<dbReference type="GO" id="GO:0008270">
    <property type="term" value="F:zinc ion binding"/>
    <property type="evidence" value="ECO:0007669"/>
    <property type="project" value="InterPro"/>
</dbReference>
<evidence type="ECO:0000313" key="8">
    <source>
        <dbReference type="Proteomes" id="UP000604046"/>
    </source>
</evidence>
<keyword evidence="8" id="KW-1185">Reference proteome</keyword>
<evidence type="ECO:0000256" key="1">
    <source>
        <dbReference type="ARBA" id="ARBA00004123"/>
    </source>
</evidence>
<dbReference type="GO" id="GO:0003950">
    <property type="term" value="F:NAD+ poly-ADP-ribosyltransferase activity"/>
    <property type="evidence" value="ECO:0007669"/>
    <property type="project" value="UniProtKB-UniRule"/>
</dbReference>
<evidence type="ECO:0000256" key="3">
    <source>
        <dbReference type="ARBA" id="ARBA00024347"/>
    </source>
</evidence>
<evidence type="ECO:0000256" key="2">
    <source>
        <dbReference type="ARBA" id="ARBA00023242"/>
    </source>
</evidence>
<sequence>MAHQYPDKRPSEVLSEILREIPVIQWEFLENEAEDRWLPYTLLASQDLEHAYSCFKSKCFISFRQHRYEVNLRQLTQRNWNTGTVRRIRRREAVDLPALSAASQEMLDLLEFNIQSRKRLKTENDALKVSNDTLQTSHADLTRQLDKERWERDLGLQVERVMCDAEKRGLQQQLSRQILSQLPDWSTLCTDYMQRALKRYDPKFTALRDYFLQSMASHRRSSQSGQWCPRPDVEVTDIVEVVNCNKQRAYETARGGEVLHRNSHSCCAIPGVTAFKCTVEDGCRDLNEYLLFHGCPRHRVDDIARRGIDPQRGGETTGSLFGRGAYFAQNASKSDLYTTCHECHGNANYTDCRHAEGERCIFAVRVMLGETWLAKTQGLSQTIRAPERSNGDPFDSIAAVTKKNGGIVDHMEFVIFDRQLSLVRYLFYYRHKTACQCHNCQHRRTA</sequence>
<dbReference type="SMART" id="SM00678">
    <property type="entry name" value="WWE"/>
    <property type="match status" value="1"/>
</dbReference>
<dbReference type="InterPro" id="IPR051712">
    <property type="entry name" value="ARTD-AVP"/>
</dbReference>
<dbReference type="Proteomes" id="UP000604046">
    <property type="component" value="Unassembled WGS sequence"/>
</dbReference>
<dbReference type="InterPro" id="IPR004170">
    <property type="entry name" value="WWE_dom"/>
</dbReference>
<dbReference type="InterPro" id="IPR037197">
    <property type="entry name" value="WWE_dom_sf"/>
</dbReference>
<dbReference type="Gene3D" id="3.30.720.50">
    <property type="match status" value="1"/>
</dbReference>
<gene>
    <name evidence="7" type="primary">Parp11</name>
    <name evidence="7" type="ORF">SNAT2548_LOCUS2398</name>
</gene>
<name>A0A812I379_9DINO</name>
<comment type="similarity">
    <text evidence="3">Belongs to the ARTD/PARP family.</text>
</comment>
<dbReference type="OrthoDB" id="6133115at2759"/>
<keyword evidence="4" id="KW-0328">Glycosyltransferase</keyword>
<dbReference type="EMBL" id="CAJNDS010000136">
    <property type="protein sequence ID" value="CAE6969007.1"/>
    <property type="molecule type" value="Genomic_DNA"/>
</dbReference>
<feature type="domain" description="PARP catalytic" evidence="6">
    <location>
        <begin position="179"/>
        <end position="438"/>
    </location>
</feature>
<accession>A0A812I379</accession>
<dbReference type="GO" id="GO:0005634">
    <property type="term" value="C:nucleus"/>
    <property type="evidence" value="ECO:0007669"/>
    <property type="project" value="UniProtKB-SubCell"/>
</dbReference>
<dbReference type="PANTHER" id="PTHR45740">
    <property type="entry name" value="POLY [ADP-RIBOSE] POLYMERASE"/>
    <property type="match status" value="1"/>
</dbReference>
<keyword evidence="2" id="KW-0539">Nucleus</keyword>
<proteinExistence type="inferred from homology"/>
<protein>
    <recommendedName>
        <fullName evidence="4">Poly [ADP-ribose] polymerase</fullName>
        <shortName evidence="4">PARP</shortName>
        <ecNumber evidence="4">2.4.2.-</ecNumber>
    </recommendedName>
</protein>
<reference evidence="7" key="1">
    <citation type="submission" date="2021-02" db="EMBL/GenBank/DDBJ databases">
        <authorList>
            <person name="Dougan E. K."/>
            <person name="Rhodes N."/>
            <person name="Thang M."/>
            <person name="Chan C."/>
        </authorList>
    </citation>
    <scope>NUCLEOTIDE SEQUENCE</scope>
</reference>
<comment type="caution">
    <text evidence="7">The sequence shown here is derived from an EMBL/GenBank/DDBJ whole genome shotgun (WGS) entry which is preliminary data.</text>
</comment>
<dbReference type="Pfam" id="PF02825">
    <property type="entry name" value="WWE"/>
    <property type="match status" value="1"/>
</dbReference>
<dbReference type="EC" id="2.4.2.-" evidence="4"/>
<dbReference type="Gene3D" id="3.90.228.10">
    <property type="match status" value="1"/>
</dbReference>
<dbReference type="InterPro" id="IPR012317">
    <property type="entry name" value="Poly(ADP-ribose)pol_cat_dom"/>
</dbReference>
<dbReference type="GO" id="GO:1990404">
    <property type="term" value="F:NAD+-protein mono-ADP-ribosyltransferase activity"/>
    <property type="evidence" value="ECO:0007669"/>
    <property type="project" value="TreeGrafter"/>
</dbReference>
<dbReference type="SUPFAM" id="SSF117839">
    <property type="entry name" value="WWE domain"/>
    <property type="match status" value="1"/>
</dbReference>
<feature type="domain" description="WWE" evidence="5">
    <location>
        <begin position="12"/>
        <end position="90"/>
    </location>
</feature>
<evidence type="ECO:0000256" key="4">
    <source>
        <dbReference type="RuleBase" id="RU362114"/>
    </source>
</evidence>
<dbReference type="PROSITE" id="PS50918">
    <property type="entry name" value="WWE"/>
    <property type="match status" value="1"/>
</dbReference>
<evidence type="ECO:0000259" key="6">
    <source>
        <dbReference type="PROSITE" id="PS51059"/>
    </source>
</evidence>
<evidence type="ECO:0000259" key="5">
    <source>
        <dbReference type="PROSITE" id="PS50918"/>
    </source>
</evidence>
<keyword evidence="4" id="KW-0808">Transferase</keyword>
<comment type="subcellular location">
    <subcellularLocation>
        <location evidence="1">Nucleus</location>
    </subcellularLocation>
</comment>
<dbReference type="InterPro" id="IPR018123">
    <property type="entry name" value="WWE-dom_subgr"/>
</dbReference>
<dbReference type="PANTHER" id="PTHR45740:SF2">
    <property type="entry name" value="POLY [ADP-RIBOSE] POLYMERASE"/>
    <property type="match status" value="1"/>
</dbReference>